<gene>
    <name evidence="11" type="ORF">J8A68_005626</name>
</gene>
<comment type="caution">
    <text evidence="11">The sequence shown here is derived from an EMBL/GenBank/DDBJ whole genome shotgun (WGS) entry which is preliminary data.</text>
</comment>
<evidence type="ECO:0000259" key="8">
    <source>
        <dbReference type="Pfam" id="PF05193"/>
    </source>
</evidence>
<dbReference type="InterPro" id="IPR011765">
    <property type="entry name" value="Pept_M16_N"/>
</dbReference>
<reference evidence="11 12" key="1">
    <citation type="journal article" date="2021" name="DNA Res.">
        <title>Genome analysis of Candida subhashii reveals its hybrid nature and dual mitochondrial genome conformations.</title>
        <authorList>
            <person name="Mixao V."/>
            <person name="Hegedusova E."/>
            <person name="Saus E."/>
            <person name="Pryszcz L.P."/>
            <person name="Cillingova A."/>
            <person name="Nosek J."/>
            <person name="Gabaldon T."/>
        </authorList>
    </citation>
    <scope>NUCLEOTIDE SEQUENCE [LARGE SCALE GENOMIC DNA]</scope>
    <source>
        <strain evidence="11 12">CBS 10753</strain>
    </source>
</reference>
<feature type="domain" description="Coenzyme PQQ synthesis protein F-like C-terminal lobe" evidence="10">
    <location>
        <begin position="787"/>
        <end position="886"/>
    </location>
</feature>
<dbReference type="OrthoDB" id="952271at2759"/>
<protein>
    <submittedName>
        <fullName evidence="11">STE23</fullName>
    </submittedName>
</protein>
<keyword evidence="3" id="KW-0479">Metal-binding</keyword>
<dbReference type="GO" id="GO:0051603">
    <property type="term" value="P:proteolysis involved in protein catabolic process"/>
    <property type="evidence" value="ECO:0007669"/>
    <property type="project" value="TreeGrafter"/>
</dbReference>
<dbReference type="GO" id="GO:0046872">
    <property type="term" value="F:metal ion binding"/>
    <property type="evidence" value="ECO:0007669"/>
    <property type="project" value="UniProtKB-KW"/>
</dbReference>
<evidence type="ECO:0000256" key="2">
    <source>
        <dbReference type="ARBA" id="ARBA00022670"/>
    </source>
</evidence>
<evidence type="ECO:0000259" key="9">
    <source>
        <dbReference type="Pfam" id="PF16187"/>
    </source>
</evidence>
<evidence type="ECO:0000259" key="10">
    <source>
        <dbReference type="Pfam" id="PF22456"/>
    </source>
</evidence>
<dbReference type="EMBL" id="JAGSYN010000273">
    <property type="protein sequence ID" value="KAG7660809.1"/>
    <property type="molecule type" value="Genomic_DNA"/>
</dbReference>
<feature type="domain" description="Peptidase M16 N-terminal" evidence="7">
    <location>
        <begin position="37"/>
        <end position="174"/>
    </location>
</feature>
<dbReference type="GO" id="GO:0004222">
    <property type="term" value="F:metalloendopeptidase activity"/>
    <property type="evidence" value="ECO:0007669"/>
    <property type="project" value="TreeGrafter"/>
</dbReference>
<proteinExistence type="inferred from homology"/>
<dbReference type="InterPro" id="IPR007863">
    <property type="entry name" value="Peptidase_M16_C"/>
</dbReference>
<accession>A0A8J5Q2A5</accession>
<dbReference type="Proteomes" id="UP000694255">
    <property type="component" value="Unassembled WGS sequence"/>
</dbReference>
<dbReference type="Pfam" id="PF00675">
    <property type="entry name" value="Peptidase_M16"/>
    <property type="match status" value="1"/>
</dbReference>
<comment type="similarity">
    <text evidence="1">Belongs to the peptidase M16 family.</text>
</comment>
<evidence type="ECO:0000256" key="1">
    <source>
        <dbReference type="ARBA" id="ARBA00007261"/>
    </source>
</evidence>
<evidence type="ECO:0000256" key="6">
    <source>
        <dbReference type="ARBA" id="ARBA00023049"/>
    </source>
</evidence>
<dbReference type="GeneID" id="73472426"/>
<dbReference type="PANTHER" id="PTHR43690:SF18">
    <property type="entry name" value="INSULIN-DEGRADING ENZYME-RELATED"/>
    <property type="match status" value="1"/>
</dbReference>
<feature type="domain" description="Peptidase M16 C-terminal" evidence="8">
    <location>
        <begin position="201"/>
        <end position="382"/>
    </location>
</feature>
<organism evidence="11 12">
    <name type="scientific">[Candida] subhashii</name>
    <dbReference type="NCBI Taxonomy" id="561895"/>
    <lineage>
        <taxon>Eukaryota</taxon>
        <taxon>Fungi</taxon>
        <taxon>Dikarya</taxon>
        <taxon>Ascomycota</taxon>
        <taxon>Saccharomycotina</taxon>
        <taxon>Pichiomycetes</taxon>
        <taxon>Debaryomycetaceae</taxon>
        <taxon>Spathaspora</taxon>
    </lineage>
</organism>
<dbReference type="AlphaFoldDB" id="A0A8J5Q2A5"/>
<dbReference type="InterPro" id="IPR050626">
    <property type="entry name" value="Peptidase_M16"/>
</dbReference>
<dbReference type="InterPro" id="IPR054734">
    <property type="entry name" value="PqqF-like_C_4"/>
</dbReference>
<evidence type="ECO:0000259" key="7">
    <source>
        <dbReference type="Pfam" id="PF00675"/>
    </source>
</evidence>
<keyword evidence="12" id="KW-1185">Reference proteome</keyword>
<dbReference type="RefSeq" id="XP_049261042.1">
    <property type="nucleotide sequence ID" value="XM_049409713.1"/>
</dbReference>
<dbReference type="Pfam" id="PF22456">
    <property type="entry name" value="PqqF-like_C_4"/>
    <property type="match status" value="1"/>
</dbReference>
<keyword evidence="4" id="KW-0378">Hydrolase</keyword>
<keyword evidence="6" id="KW-0482">Metalloprotease</keyword>
<dbReference type="FunFam" id="3.30.830.10:FF:000004">
    <property type="entry name" value="Putative insulin-degrading enzyme"/>
    <property type="match status" value="1"/>
</dbReference>
<evidence type="ECO:0000313" key="11">
    <source>
        <dbReference type="EMBL" id="KAG7660809.1"/>
    </source>
</evidence>
<keyword evidence="5" id="KW-0862">Zinc</keyword>
<feature type="domain" description="Peptidase M16 middle/third" evidence="9">
    <location>
        <begin position="388"/>
        <end position="671"/>
    </location>
</feature>
<evidence type="ECO:0000256" key="4">
    <source>
        <dbReference type="ARBA" id="ARBA00022801"/>
    </source>
</evidence>
<dbReference type="InterPro" id="IPR032632">
    <property type="entry name" value="Peptidase_M16_M"/>
</dbReference>
<dbReference type="Pfam" id="PF16187">
    <property type="entry name" value="Peptidase_M16_M"/>
    <property type="match status" value="1"/>
</dbReference>
<dbReference type="PANTHER" id="PTHR43690">
    <property type="entry name" value="NARDILYSIN"/>
    <property type="match status" value="1"/>
</dbReference>
<dbReference type="Pfam" id="PF05193">
    <property type="entry name" value="Peptidase_M16_C"/>
    <property type="match status" value="1"/>
</dbReference>
<dbReference type="GO" id="GO:0005739">
    <property type="term" value="C:mitochondrion"/>
    <property type="evidence" value="ECO:0007669"/>
    <property type="project" value="TreeGrafter"/>
</dbReference>
<dbReference type="GO" id="GO:0005829">
    <property type="term" value="C:cytosol"/>
    <property type="evidence" value="ECO:0007669"/>
    <property type="project" value="TreeGrafter"/>
</dbReference>
<evidence type="ECO:0000256" key="3">
    <source>
        <dbReference type="ARBA" id="ARBA00022723"/>
    </source>
</evidence>
<evidence type="ECO:0000256" key="5">
    <source>
        <dbReference type="ARBA" id="ARBA00022833"/>
    </source>
</evidence>
<sequence length="1063" mass="123599">MKDQQFTLLADNNVIEKPIIDDRSYRFIKLNSNDLHVLLINDPTADKSAASLDVNVGSFADKQYQIPGLAHFCEHLLFMGTEKYPQENEYSSYLSKHSGHSNAYTSSEHTNYYFQLSSDYLEGALDRFAQFFICPLFSNSCKDREINAVDSENKKNLQNDDWRLHQLDKSNSNPNHPYNGFSTGNYQTLHVEPIAKGINVRDVLIEFHKSHYSSNLMNLVILGKEDLDTLTSWAIDKFSAVPNKNLPRPQYNGSIILQPEHLGKLTKAKPIMDNHQVELMFMVPDDLENQWATKPQGYFSHLIGHESEGSILHFLKSKGWATELSSGNMKICEGNSFFIIEIHLTPSGLENWKQIIQISFDYLNLITKEHEPQQWIWQEMQEMSQINFKFKQKSDTSSTVSRLSSTLYKYPAIIPPEYILSSSIYREFDPKLIKQFGQYLNPDNFRITLVSQSLTGLTKREKWYGTEYEFEPIPQDLMKAIRSPTKNPKLQFPIPNDFIPTDFEVLKKKSPTPQLAPYVIENNNKMNVWYKQDDRFEVPKGTIEVAFHIPSSNTDIYSSTCAALMTELLNDELNQITYYASLVGLKVHIITWRDGINFKVTGYNDKLAVLLEKVLQKFVNFKPDKERFDAIKFKLRKEFKNFGYSVPYAQIGTYFLTLVNEKTYLYDDKVKILDDISFEDIYKFSTEDIWKSGIFAEVLIHGNFDIVKANDIKATIQNAIQKIKPIANEYNQIEEVFRMQNFILQSGEVIRYELPLQDDKNINSCIEYYIQISPDSEDPRLRVFTDLLATIIREPCFNQLRTKEQLGYVVFSGVRLGRTSLGFRILIQSERTNDYLEYRIDEFLLHFGKYVNEKLTQEDFNKFKQALKDFKLAKLKHLNEETSRLWNTITDGYYDFESRLKHVSILENITKQEFIDYFNDYIRAGNTKTGKLLVYLNSQNANEISLEKRVQSAVVNYVYKHDYEIDHDIIESIVKEQIQEKIDYNLVTKKLIAEIRKVNPDAELDEASIESVIQIMVEKPVPEDYPTGQLITQINEFRNDRLTGGIPKPVNPLSKFYYDQSHL</sequence>
<evidence type="ECO:0000313" key="12">
    <source>
        <dbReference type="Proteomes" id="UP000694255"/>
    </source>
</evidence>
<name>A0A8J5Q2A5_9ASCO</name>
<keyword evidence="2" id="KW-0645">Protease</keyword>
<dbReference type="GO" id="GO:0043171">
    <property type="term" value="P:peptide catabolic process"/>
    <property type="evidence" value="ECO:0007669"/>
    <property type="project" value="TreeGrafter"/>
</dbReference>
<dbReference type="FunFam" id="3.30.830.10:FF:000005">
    <property type="entry name" value="nardilysin isoform X1"/>
    <property type="match status" value="1"/>
</dbReference>